<accession>A0AAN9ZB11</accession>
<dbReference type="PROSITE" id="PS00941">
    <property type="entry name" value="CARBOXYLESTERASE_B_2"/>
    <property type="match status" value="1"/>
</dbReference>
<keyword evidence="4" id="KW-0325">Glycoprotein</keyword>
<keyword evidence="2" id="KW-0719">Serine esterase</keyword>
<dbReference type="PANTHER" id="PTHR43142:SF1">
    <property type="entry name" value="CARBOXYLIC ESTER HYDROLASE"/>
    <property type="match status" value="1"/>
</dbReference>
<proteinExistence type="inferred from homology"/>
<evidence type="ECO:0000256" key="2">
    <source>
        <dbReference type="ARBA" id="ARBA00022487"/>
    </source>
</evidence>
<dbReference type="AlphaFoldDB" id="A0AAN9ZB11"/>
<evidence type="ECO:0000313" key="7">
    <source>
        <dbReference type="EMBL" id="KAK7870481.1"/>
    </source>
</evidence>
<dbReference type="PROSITE" id="PS00122">
    <property type="entry name" value="CARBOXYLESTERASE_B_1"/>
    <property type="match status" value="1"/>
</dbReference>
<reference evidence="7 8" key="1">
    <citation type="submission" date="2024-03" db="EMBL/GenBank/DDBJ databases">
        <title>The genome assembly and annotation of the cricket Gryllus longicercus Weissman &amp; Gray.</title>
        <authorList>
            <person name="Szrajer S."/>
            <person name="Gray D."/>
            <person name="Ylla G."/>
        </authorList>
    </citation>
    <scope>NUCLEOTIDE SEQUENCE [LARGE SCALE GENOMIC DNA]</scope>
    <source>
        <strain evidence="7">DAG 2021-001</strain>
        <tissue evidence="7">Whole body minus gut</tissue>
    </source>
</reference>
<dbReference type="Pfam" id="PF00135">
    <property type="entry name" value="COesterase"/>
    <property type="match status" value="1"/>
</dbReference>
<evidence type="ECO:0000256" key="1">
    <source>
        <dbReference type="ARBA" id="ARBA00005964"/>
    </source>
</evidence>
<comment type="caution">
    <text evidence="7">The sequence shown here is derived from an EMBL/GenBank/DDBJ whole genome shotgun (WGS) entry which is preliminary data.</text>
</comment>
<dbReference type="InterPro" id="IPR019826">
    <property type="entry name" value="Carboxylesterase_B_AS"/>
</dbReference>
<evidence type="ECO:0000313" key="8">
    <source>
        <dbReference type="Proteomes" id="UP001378592"/>
    </source>
</evidence>
<sequence>MSGYMTVSLRQGALRGRRLKTPAGNVFFSFQGLPYAKPPLGELRYKAPEPAGSWTGIRDATKLGNQCVHFDPLTQQLVGDEDCLFLNVYTPQLPLGRGVHRPLAVLFWIHGGGFSSGSSNMYGPEPLMDQDVVLVTINYRLGPLGFLSLDSPEVPGNAGMKDMVMALRWVKDNIASFGGDPENVTIFGESAGGAAVHYLVLSPLANGLFRRAIAQSGSALCPWAFSKDPVGRAKRLAVAAGCASSSVEEPEALLRWFREASPVALVKASLDGTATAEERRRGDLTLFVPCVEATREGAFLLEEPAALLASGDVPKVPIVFGLTSHEGILTLGIIEGKLGGPKSPNPSGMSPLEEIASDMERLLPADLLKGKRDLQRSRQLVERLKDFYLGGRQLADDTLDGFVDLLTDINFSVGVIRAARGHARHGAPVFMYEFGFRGRLNFLGQVLGAKVQGVCHADELGYQFAIPGLSEPDEGSAEAVVRRRMGRLWTQFAQCGNPTPTQDDVITTTWLPYSELSPNYLFIGEDLKQETGLWKERVQFWTDIYKM</sequence>
<dbReference type="PANTHER" id="PTHR43142">
    <property type="entry name" value="CARBOXYLIC ESTER HYDROLASE"/>
    <property type="match status" value="1"/>
</dbReference>
<evidence type="ECO:0000256" key="4">
    <source>
        <dbReference type="ARBA" id="ARBA00023180"/>
    </source>
</evidence>
<dbReference type="Proteomes" id="UP001378592">
    <property type="component" value="Unassembled WGS sequence"/>
</dbReference>
<dbReference type="EC" id="3.1.1.-" evidence="5"/>
<comment type="similarity">
    <text evidence="1 5">Belongs to the type-B carboxylesterase/lipase family.</text>
</comment>
<dbReference type="EMBL" id="JAZDUA010000057">
    <property type="protein sequence ID" value="KAK7870481.1"/>
    <property type="molecule type" value="Genomic_DNA"/>
</dbReference>
<dbReference type="InterPro" id="IPR029058">
    <property type="entry name" value="AB_hydrolase_fold"/>
</dbReference>
<dbReference type="InterPro" id="IPR002018">
    <property type="entry name" value="CarbesteraseB"/>
</dbReference>
<name>A0AAN9ZB11_9ORTH</name>
<keyword evidence="3 5" id="KW-0378">Hydrolase</keyword>
<protein>
    <recommendedName>
        <fullName evidence="5">Carboxylic ester hydrolase</fullName>
        <ecNumber evidence="5">3.1.1.-</ecNumber>
    </recommendedName>
</protein>
<evidence type="ECO:0000256" key="5">
    <source>
        <dbReference type="RuleBase" id="RU361235"/>
    </source>
</evidence>
<evidence type="ECO:0000256" key="3">
    <source>
        <dbReference type="ARBA" id="ARBA00022801"/>
    </source>
</evidence>
<dbReference type="GO" id="GO:0052689">
    <property type="term" value="F:carboxylic ester hydrolase activity"/>
    <property type="evidence" value="ECO:0007669"/>
    <property type="project" value="UniProtKB-KW"/>
</dbReference>
<feature type="domain" description="Carboxylesterase type B" evidence="6">
    <location>
        <begin position="6"/>
        <end position="541"/>
    </location>
</feature>
<dbReference type="InterPro" id="IPR019819">
    <property type="entry name" value="Carboxylesterase_B_CS"/>
</dbReference>
<dbReference type="Gene3D" id="3.40.50.1820">
    <property type="entry name" value="alpha/beta hydrolase"/>
    <property type="match status" value="1"/>
</dbReference>
<dbReference type="SUPFAM" id="SSF53474">
    <property type="entry name" value="alpha/beta-Hydrolases"/>
    <property type="match status" value="1"/>
</dbReference>
<evidence type="ECO:0000259" key="6">
    <source>
        <dbReference type="Pfam" id="PF00135"/>
    </source>
</evidence>
<keyword evidence="8" id="KW-1185">Reference proteome</keyword>
<gene>
    <name evidence="7" type="ORF">R5R35_000753</name>
</gene>
<organism evidence="7 8">
    <name type="scientific">Gryllus longicercus</name>
    <dbReference type="NCBI Taxonomy" id="2509291"/>
    <lineage>
        <taxon>Eukaryota</taxon>
        <taxon>Metazoa</taxon>
        <taxon>Ecdysozoa</taxon>
        <taxon>Arthropoda</taxon>
        <taxon>Hexapoda</taxon>
        <taxon>Insecta</taxon>
        <taxon>Pterygota</taxon>
        <taxon>Neoptera</taxon>
        <taxon>Polyneoptera</taxon>
        <taxon>Orthoptera</taxon>
        <taxon>Ensifera</taxon>
        <taxon>Gryllidea</taxon>
        <taxon>Grylloidea</taxon>
        <taxon>Gryllidae</taxon>
        <taxon>Gryllinae</taxon>
        <taxon>Gryllus</taxon>
    </lineage>
</organism>